<sequence length="176" mass="19655">MEAQRQLGVLKGGRKVCDITKKYQGLKCDSKAKQAANKKVFNDTGGGEGNISQFGEIREKSLQASPTCLDIFPTNKPFSRNGGEKSSLNPTPIPTKRRLPETTHYQLQLRNKIEEEKYEIKRRKLEMLEVPNCLFQFAEVSFSNRGGTRTPANLTLPQNPPKMILGVSGQGFTVKL</sequence>
<dbReference type="EMBL" id="LNIX01000001">
    <property type="protein sequence ID" value="OXA62312.1"/>
    <property type="molecule type" value="Genomic_DNA"/>
</dbReference>
<proteinExistence type="predicted"/>
<gene>
    <name evidence="2" type="ORF">Fcan01_00246</name>
</gene>
<comment type="caution">
    <text evidence="2">The sequence shown here is derived from an EMBL/GenBank/DDBJ whole genome shotgun (WGS) entry which is preliminary data.</text>
</comment>
<keyword evidence="3" id="KW-1185">Reference proteome</keyword>
<accession>A0A226EXJ7</accession>
<reference evidence="2 3" key="1">
    <citation type="submission" date="2015-12" db="EMBL/GenBank/DDBJ databases">
        <title>The genome of Folsomia candida.</title>
        <authorList>
            <person name="Faddeeva A."/>
            <person name="Derks M.F."/>
            <person name="Anvar Y."/>
            <person name="Smit S."/>
            <person name="Van Straalen N."/>
            <person name="Roelofs D."/>
        </authorList>
    </citation>
    <scope>NUCLEOTIDE SEQUENCE [LARGE SCALE GENOMIC DNA]</scope>
    <source>
        <strain evidence="2 3">VU population</strain>
        <tissue evidence="2">Whole body</tissue>
    </source>
</reference>
<evidence type="ECO:0000256" key="1">
    <source>
        <dbReference type="SAM" id="MobiDB-lite"/>
    </source>
</evidence>
<name>A0A226EXJ7_FOLCA</name>
<organism evidence="2 3">
    <name type="scientific">Folsomia candida</name>
    <name type="common">Springtail</name>
    <dbReference type="NCBI Taxonomy" id="158441"/>
    <lineage>
        <taxon>Eukaryota</taxon>
        <taxon>Metazoa</taxon>
        <taxon>Ecdysozoa</taxon>
        <taxon>Arthropoda</taxon>
        <taxon>Hexapoda</taxon>
        <taxon>Collembola</taxon>
        <taxon>Entomobryomorpha</taxon>
        <taxon>Isotomoidea</taxon>
        <taxon>Isotomidae</taxon>
        <taxon>Proisotominae</taxon>
        <taxon>Folsomia</taxon>
    </lineage>
</organism>
<dbReference type="Proteomes" id="UP000198287">
    <property type="component" value="Unassembled WGS sequence"/>
</dbReference>
<evidence type="ECO:0000313" key="2">
    <source>
        <dbReference type="EMBL" id="OXA62312.1"/>
    </source>
</evidence>
<dbReference type="AlphaFoldDB" id="A0A226EXJ7"/>
<evidence type="ECO:0000313" key="3">
    <source>
        <dbReference type="Proteomes" id="UP000198287"/>
    </source>
</evidence>
<protein>
    <submittedName>
        <fullName evidence="2">Uncharacterized protein</fullName>
    </submittedName>
</protein>
<feature type="region of interest" description="Disordered" evidence="1">
    <location>
        <begin position="74"/>
        <end position="97"/>
    </location>
</feature>
<dbReference type="OrthoDB" id="3066195at2759"/>